<reference evidence="8 9" key="1">
    <citation type="submission" date="2016-10" db="EMBL/GenBank/DDBJ databases">
        <authorList>
            <person name="de Groot N.N."/>
        </authorList>
    </citation>
    <scope>NUCLEOTIDE SEQUENCE [LARGE SCALE GENOMIC DNA]</scope>
    <source>
        <strain evidence="8 9">47C3B</strain>
    </source>
</reference>
<evidence type="ECO:0000256" key="2">
    <source>
        <dbReference type="ARBA" id="ARBA00023015"/>
    </source>
</evidence>
<dbReference type="CDD" id="cd06171">
    <property type="entry name" value="Sigma70_r4"/>
    <property type="match status" value="1"/>
</dbReference>
<evidence type="ECO:0000256" key="4">
    <source>
        <dbReference type="ARBA" id="ARBA00023163"/>
    </source>
</evidence>
<dbReference type="InterPro" id="IPR013324">
    <property type="entry name" value="RNA_pol_sigma_r3/r4-like"/>
</dbReference>
<dbReference type="PANTHER" id="PTHR43133">
    <property type="entry name" value="RNA POLYMERASE ECF-TYPE SIGMA FACTO"/>
    <property type="match status" value="1"/>
</dbReference>
<evidence type="ECO:0000313" key="9">
    <source>
        <dbReference type="Proteomes" id="UP000199072"/>
    </source>
</evidence>
<keyword evidence="2" id="KW-0805">Transcription regulation</keyword>
<dbReference type="GO" id="GO:0006352">
    <property type="term" value="P:DNA-templated transcription initiation"/>
    <property type="evidence" value="ECO:0007669"/>
    <property type="project" value="InterPro"/>
</dbReference>
<dbReference type="InterPro" id="IPR039425">
    <property type="entry name" value="RNA_pol_sigma-70-like"/>
</dbReference>
<evidence type="ECO:0000259" key="6">
    <source>
        <dbReference type="Pfam" id="PF04542"/>
    </source>
</evidence>
<dbReference type="Proteomes" id="UP000199072">
    <property type="component" value="Unassembled WGS sequence"/>
</dbReference>
<dbReference type="NCBIfam" id="TIGR02937">
    <property type="entry name" value="sigma70-ECF"/>
    <property type="match status" value="1"/>
</dbReference>
<dbReference type="SUPFAM" id="SSF88659">
    <property type="entry name" value="Sigma3 and sigma4 domains of RNA polymerase sigma factors"/>
    <property type="match status" value="1"/>
</dbReference>
<dbReference type="AlphaFoldDB" id="A0A1G7CYL2"/>
<evidence type="ECO:0000256" key="5">
    <source>
        <dbReference type="SAM" id="Phobius"/>
    </source>
</evidence>
<evidence type="ECO:0000256" key="3">
    <source>
        <dbReference type="ARBA" id="ARBA00023082"/>
    </source>
</evidence>
<dbReference type="Pfam" id="PF04542">
    <property type="entry name" value="Sigma70_r2"/>
    <property type="match status" value="1"/>
</dbReference>
<dbReference type="EMBL" id="FNAI01000006">
    <property type="protein sequence ID" value="SDE44361.1"/>
    <property type="molecule type" value="Genomic_DNA"/>
</dbReference>
<dbReference type="InterPro" id="IPR014284">
    <property type="entry name" value="RNA_pol_sigma-70_dom"/>
</dbReference>
<name>A0A1G7CYL2_9SPHI</name>
<dbReference type="PANTHER" id="PTHR43133:SF46">
    <property type="entry name" value="RNA POLYMERASE SIGMA-70 FACTOR ECF SUBFAMILY"/>
    <property type="match status" value="1"/>
</dbReference>
<dbReference type="Gene3D" id="1.10.1740.10">
    <property type="match status" value="1"/>
</dbReference>
<evidence type="ECO:0000313" key="8">
    <source>
        <dbReference type="EMBL" id="SDE44361.1"/>
    </source>
</evidence>
<protein>
    <submittedName>
        <fullName evidence="8">RNA polymerase sigma-70 factor, ECF subfamily</fullName>
    </submittedName>
</protein>
<dbReference type="Pfam" id="PF08281">
    <property type="entry name" value="Sigma70_r4_2"/>
    <property type="match status" value="1"/>
</dbReference>
<dbReference type="InterPro" id="IPR013325">
    <property type="entry name" value="RNA_pol_sigma_r2"/>
</dbReference>
<dbReference type="SUPFAM" id="SSF88946">
    <property type="entry name" value="Sigma2 domain of RNA polymerase sigma factors"/>
    <property type="match status" value="1"/>
</dbReference>
<dbReference type="InterPro" id="IPR036388">
    <property type="entry name" value="WH-like_DNA-bd_sf"/>
</dbReference>
<evidence type="ECO:0000259" key="7">
    <source>
        <dbReference type="Pfam" id="PF08281"/>
    </source>
</evidence>
<dbReference type="GO" id="GO:0016987">
    <property type="term" value="F:sigma factor activity"/>
    <property type="evidence" value="ECO:0007669"/>
    <property type="project" value="UniProtKB-KW"/>
</dbReference>
<feature type="transmembrane region" description="Helical" evidence="5">
    <location>
        <begin position="167"/>
        <end position="187"/>
    </location>
</feature>
<dbReference type="STRING" id="1391627.SAMN05216464_106155"/>
<feature type="domain" description="RNA polymerase sigma factor 70 region 4 type 2" evidence="7">
    <location>
        <begin position="123"/>
        <end position="171"/>
    </location>
</feature>
<keyword evidence="5" id="KW-0472">Membrane</keyword>
<dbReference type="OrthoDB" id="679904at2"/>
<dbReference type="InterPro" id="IPR013249">
    <property type="entry name" value="RNA_pol_sigma70_r4_t2"/>
</dbReference>
<keyword evidence="3" id="KW-0731">Sigma factor</keyword>
<proteinExistence type="inferred from homology"/>
<evidence type="ECO:0000256" key="1">
    <source>
        <dbReference type="ARBA" id="ARBA00010641"/>
    </source>
</evidence>
<accession>A0A1G7CYL2</accession>
<organism evidence="8 9">
    <name type="scientific">Mucilaginibacter pineti</name>
    <dbReference type="NCBI Taxonomy" id="1391627"/>
    <lineage>
        <taxon>Bacteria</taxon>
        <taxon>Pseudomonadati</taxon>
        <taxon>Bacteroidota</taxon>
        <taxon>Sphingobacteriia</taxon>
        <taxon>Sphingobacteriales</taxon>
        <taxon>Sphingobacteriaceae</taxon>
        <taxon>Mucilaginibacter</taxon>
    </lineage>
</organism>
<dbReference type="RefSeq" id="WP_091150065.1">
    <property type="nucleotide sequence ID" value="NZ_FNAI01000006.1"/>
</dbReference>
<gene>
    <name evidence="8" type="ORF">SAMN05216464_106155</name>
</gene>
<keyword evidence="9" id="KW-1185">Reference proteome</keyword>
<feature type="domain" description="RNA polymerase sigma-70 region 2" evidence="6">
    <location>
        <begin position="27"/>
        <end position="91"/>
    </location>
</feature>
<keyword evidence="4" id="KW-0804">Transcription</keyword>
<dbReference type="GO" id="GO:0003677">
    <property type="term" value="F:DNA binding"/>
    <property type="evidence" value="ECO:0007669"/>
    <property type="project" value="InterPro"/>
</dbReference>
<dbReference type="InterPro" id="IPR007627">
    <property type="entry name" value="RNA_pol_sigma70_r2"/>
</dbReference>
<sequence>MPKSASFTDQDLLLHIRRGDRRAFNDLYDRHWDRVYSQAFKKLKDPDAAKDITQEVFIHLWAHRETNYIDNLDAYLFSSVRNNVFKILKKENNFIPIADLVFEAQSFCSQADAEILYKELEDAYMLLVNSMPPAQQKIYKMRFEDDLPTNEIADQLNISRKTVQNQLTRAVVLLRASLVSILFFILFY</sequence>
<comment type="similarity">
    <text evidence="1">Belongs to the sigma-70 factor family. ECF subfamily.</text>
</comment>
<dbReference type="Gene3D" id="1.10.10.10">
    <property type="entry name" value="Winged helix-like DNA-binding domain superfamily/Winged helix DNA-binding domain"/>
    <property type="match status" value="1"/>
</dbReference>
<keyword evidence="5" id="KW-0812">Transmembrane</keyword>
<keyword evidence="5" id="KW-1133">Transmembrane helix</keyword>